<evidence type="ECO:0000259" key="1">
    <source>
        <dbReference type="PROSITE" id="PS51819"/>
    </source>
</evidence>
<dbReference type="Proteomes" id="UP001597237">
    <property type="component" value="Unassembled WGS sequence"/>
</dbReference>
<dbReference type="EMBL" id="JBHUEY010000001">
    <property type="protein sequence ID" value="MFD1784288.1"/>
    <property type="molecule type" value="Genomic_DNA"/>
</dbReference>
<comment type="caution">
    <text evidence="2">The sequence shown here is derived from an EMBL/GenBank/DDBJ whole genome shotgun (WGS) entry which is preliminary data.</text>
</comment>
<proteinExistence type="predicted"/>
<dbReference type="InterPro" id="IPR004360">
    <property type="entry name" value="Glyas_Fos-R_dOase_dom"/>
</dbReference>
<protein>
    <submittedName>
        <fullName evidence="2">VOC family protein</fullName>
    </submittedName>
</protein>
<dbReference type="InterPro" id="IPR029068">
    <property type="entry name" value="Glyas_Bleomycin-R_OHBP_Dase"/>
</dbReference>
<dbReference type="PANTHER" id="PTHR35006">
    <property type="entry name" value="GLYOXALASE FAMILY PROTEIN (AFU_ORTHOLOGUE AFUA_5G14830)"/>
    <property type="match status" value="1"/>
</dbReference>
<dbReference type="PANTHER" id="PTHR35006:SF2">
    <property type="entry name" value="GLYOXALASE FAMILY PROTEIN (AFU_ORTHOLOGUE AFUA_5G14830)"/>
    <property type="match status" value="1"/>
</dbReference>
<feature type="domain" description="VOC" evidence="1">
    <location>
        <begin position="1"/>
        <end position="121"/>
    </location>
</feature>
<dbReference type="RefSeq" id="WP_377283760.1">
    <property type="nucleotide sequence ID" value="NZ_JBHRSI010000009.1"/>
</dbReference>
<evidence type="ECO:0000313" key="3">
    <source>
        <dbReference type="Proteomes" id="UP001597237"/>
    </source>
</evidence>
<dbReference type="SUPFAM" id="SSF54593">
    <property type="entry name" value="Glyoxalase/Bleomycin resistance protein/Dihydroxybiphenyl dioxygenase"/>
    <property type="match status" value="1"/>
</dbReference>
<dbReference type="PROSITE" id="PS51819">
    <property type="entry name" value="VOC"/>
    <property type="match status" value="1"/>
</dbReference>
<gene>
    <name evidence="2" type="ORF">ACFSC0_12855</name>
</gene>
<dbReference type="Gene3D" id="3.10.180.10">
    <property type="entry name" value="2,3-Dihydroxybiphenyl 1,2-Dioxygenase, domain 1"/>
    <property type="match status" value="1"/>
</dbReference>
<accession>A0ABW4N389</accession>
<organism evidence="2 3">
    <name type="scientific">Phenylobacterium terrae</name>
    <dbReference type="NCBI Taxonomy" id="2665495"/>
    <lineage>
        <taxon>Bacteria</taxon>
        <taxon>Pseudomonadati</taxon>
        <taxon>Pseudomonadota</taxon>
        <taxon>Alphaproteobacteria</taxon>
        <taxon>Caulobacterales</taxon>
        <taxon>Caulobacteraceae</taxon>
        <taxon>Phenylobacterium</taxon>
    </lineage>
</organism>
<keyword evidence="3" id="KW-1185">Reference proteome</keyword>
<sequence>MKDPWASRGFYAEVLGFMGYRQIAEDHSGFDFALPGQVPSIGLKVAEGPNRDRPHDRYSPGLHHVAFRAQSREDVDGLHAILQRMGARILDAPADYPQYGAGYYAVFFADPDGLKLEFVFEP</sequence>
<dbReference type="Pfam" id="PF00903">
    <property type="entry name" value="Glyoxalase"/>
    <property type="match status" value="1"/>
</dbReference>
<name>A0ABW4N389_9CAUL</name>
<dbReference type="InterPro" id="IPR037523">
    <property type="entry name" value="VOC_core"/>
</dbReference>
<reference evidence="3" key="1">
    <citation type="journal article" date="2019" name="Int. J. Syst. Evol. Microbiol.">
        <title>The Global Catalogue of Microorganisms (GCM) 10K type strain sequencing project: providing services to taxonomists for standard genome sequencing and annotation.</title>
        <authorList>
            <consortium name="The Broad Institute Genomics Platform"/>
            <consortium name="The Broad Institute Genome Sequencing Center for Infectious Disease"/>
            <person name="Wu L."/>
            <person name="Ma J."/>
        </authorList>
    </citation>
    <scope>NUCLEOTIDE SEQUENCE [LARGE SCALE GENOMIC DNA]</scope>
    <source>
        <strain evidence="3">DFY28</strain>
    </source>
</reference>
<evidence type="ECO:0000313" key="2">
    <source>
        <dbReference type="EMBL" id="MFD1784288.1"/>
    </source>
</evidence>